<organism evidence="3 4">
    <name type="scientific">Billgrantia desiderata</name>
    <dbReference type="NCBI Taxonomy" id="52021"/>
    <lineage>
        <taxon>Bacteria</taxon>
        <taxon>Pseudomonadati</taxon>
        <taxon>Pseudomonadota</taxon>
        <taxon>Gammaproteobacteria</taxon>
        <taxon>Oceanospirillales</taxon>
        <taxon>Halomonadaceae</taxon>
        <taxon>Billgrantia</taxon>
    </lineage>
</organism>
<dbReference type="EMBL" id="JABFTQ010000005">
    <property type="protein sequence ID" value="MCE8046894.1"/>
    <property type="molecule type" value="Genomic_DNA"/>
</dbReference>
<keyword evidence="1" id="KW-0479">Metal-binding</keyword>
<comment type="caution">
    <text evidence="3">The sequence shown here is derived from an EMBL/GenBank/DDBJ whole genome shotgun (WGS) entry which is preliminary data.</text>
</comment>
<feature type="domain" description="Mandelate racemase/muconate lactonizing enzyme C-terminal" evidence="2">
    <location>
        <begin position="131"/>
        <end position="227"/>
    </location>
</feature>
<dbReference type="Proteomes" id="UP001320154">
    <property type="component" value="Unassembled WGS sequence"/>
</dbReference>
<reference evidence="3 4" key="1">
    <citation type="journal article" date="2021" name="Front. Microbiol.">
        <title>Aerobic Denitrification and Heterotrophic Sulfur Oxidation in the Genus Halomonas Revealed by Six Novel Species Characterizations and Genome-Based Analysis.</title>
        <authorList>
            <person name="Wang L."/>
            <person name="Shao Z."/>
        </authorList>
    </citation>
    <scope>NUCLEOTIDE SEQUENCE [LARGE SCALE GENOMIC DNA]</scope>
    <source>
        <strain evidence="3 4">MCCC 1A05748</strain>
    </source>
</reference>
<dbReference type="InterPro" id="IPR029065">
    <property type="entry name" value="Enolase_C-like"/>
</dbReference>
<gene>
    <name evidence="3" type="ORF">HOP60_09115</name>
</gene>
<evidence type="ECO:0000259" key="2">
    <source>
        <dbReference type="SMART" id="SM00922"/>
    </source>
</evidence>
<accession>A0ABS9B3X3</accession>
<dbReference type="InterPro" id="IPR013342">
    <property type="entry name" value="Mandelate_racemase_C"/>
</dbReference>
<keyword evidence="4" id="KW-1185">Reference proteome</keyword>
<dbReference type="SMART" id="SM00922">
    <property type="entry name" value="MR_MLE"/>
    <property type="match status" value="1"/>
</dbReference>
<dbReference type="Gene3D" id="3.30.390.10">
    <property type="entry name" value="Enolase-like, N-terminal domain"/>
    <property type="match status" value="1"/>
</dbReference>
<dbReference type="SUPFAM" id="SSF54826">
    <property type="entry name" value="Enolase N-terminal domain-like"/>
    <property type="match status" value="1"/>
</dbReference>
<name>A0ABS9B3X3_9GAMM</name>
<dbReference type="SFLD" id="SFLDG00180">
    <property type="entry name" value="muconate_cycloisomerase"/>
    <property type="match status" value="1"/>
</dbReference>
<dbReference type="PANTHER" id="PTHR48073">
    <property type="entry name" value="O-SUCCINYLBENZOATE SYNTHASE-RELATED"/>
    <property type="match status" value="1"/>
</dbReference>
<dbReference type="InterPro" id="IPR029017">
    <property type="entry name" value="Enolase-like_N"/>
</dbReference>
<dbReference type="PANTHER" id="PTHR48073:SF2">
    <property type="entry name" value="O-SUCCINYLBENZOATE SYNTHASE"/>
    <property type="match status" value="1"/>
</dbReference>
<evidence type="ECO:0000313" key="3">
    <source>
        <dbReference type="EMBL" id="MCE8046894.1"/>
    </source>
</evidence>
<dbReference type="Gene3D" id="3.20.20.120">
    <property type="entry name" value="Enolase-like C-terminal domain"/>
    <property type="match status" value="1"/>
</dbReference>
<evidence type="ECO:0000256" key="1">
    <source>
        <dbReference type="ARBA" id="ARBA00022723"/>
    </source>
</evidence>
<protein>
    <recommendedName>
        <fullName evidence="2">Mandelate racemase/muconate lactonizing enzyme C-terminal domain-containing protein</fullName>
    </recommendedName>
</protein>
<evidence type="ECO:0000313" key="4">
    <source>
        <dbReference type="Proteomes" id="UP001320154"/>
    </source>
</evidence>
<dbReference type="Pfam" id="PF13378">
    <property type="entry name" value="MR_MLE_C"/>
    <property type="match status" value="1"/>
</dbReference>
<proteinExistence type="predicted"/>
<dbReference type="SUPFAM" id="SSF51604">
    <property type="entry name" value="Enolase C-terminal domain-like"/>
    <property type="match status" value="1"/>
</dbReference>
<sequence length="356" mass="39358">MKITSVNLRKLRLPLVVPYRLSYRTFEVFEPYYIEIMAEDGRSGFGDGHISPGSSSETREGGWAFCQELSQEILGKTVEEAKLIVQKRMPESKVAASALATALEVLDNTDMIDIPTDLHLPLLTPINATDLEEIPGELDRLMAKGFKTFKVKVGKDLEADLRRVAAIQEVTIGKAMLRLDANRAFDQEQGCRFASSLNPDGIELFEQPCLAEDWDANAAVAQVSKVPLMLDEPICTLADIERASKLQGVQLCKLKLKRFGSMQGLKEGLDAVRAHGMEPVLGDGLGSEITSWMEACVAQTTIRNAGEFNGFLKPVHHLFDTPLLFRDGEIILTKGYRPSINRQLLDDSTAESLTFS</sequence>
<dbReference type="SFLD" id="SFLDS00001">
    <property type="entry name" value="Enolase"/>
    <property type="match status" value="1"/>
</dbReference>
<dbReference type="InterPro" id="IPR036849">
    <property type="entry name" value="Enolase-like_C_sf"/>
</dbReference>
<dbReference type="RefSeq" id="WP_234250332.1">
    <property type="nucleotide sequence ID" value="NZ_JABFTQ010000005.1"/>
</dbReference>